<organism evidence="1 2">
    <name type="scientific">Marilutibacter maris</name>
    <dbReference type="NCBI Taxonomy" id="1605891"/>
    <lineage>
        <taxon>Bacteria</taxon>
        <taxon>Pseudomonadati</taxon>
        <taxon>Pseudomonadota</taxon>
        <taxon>Gammaproteobacteria</taxon>
        <taxon>Lysobacterales</taxon>
        <taxon>Lysobacteraceae</taxon>
        <taxon>Marilutibacter</taxon>
    </lineage>
</organism>
<dbReference type="AlphaFoldDB" id="A0A508AQP9"/>
<protein>
    <submittedName>
        <fullName evidence="1">Uncharacterized protein</fullName>
    </submittedName>
</protein>
<evidence type="ECO:0000313" key="1">
    <source>
        <dbReference type="EMBL" id="KAB8191351.1"/>
    </source>
</evidence>
<dbReference type="EMBL" id="VICD02000127">
    <property type="protein sequence ID" value="KAB8191351.1"/>
    <property type="molecule type" value="Genomic_DNA"/>
</dbReference>
<gene>
    <name evidence="1" type="ORF">FKV24_008050</name>
</gene>
<dbReference type="Proteomes" id="UP000320431">
    <property type="component" value="Unassembled WGS sequence"/>
</dbReference>
<proteinExistence type="predicted"/>
<accession>A0A508AQP9</accession>
<comment type="caution">
    <text evidence="1">The sequence shown here is derived from an EMBL/GenBank/DDBJ whole genome shotgun (WGS) entry which is preliminary data.</text>
</comment>
<dbReference type="RefSeq" id="WP_141482009.1">
    <property type="nucleotide sequence ID" value="NZ_VICD02000127.1"/>
</dbReference>
<name>A0A508AQP9_9GAMM</name>
<reference evidence="1 2" key="1">
    <citation type="submission" date="2019-10" db="EMBL/GenBank/DDBJ databases">
        <title>Lysobacter alkalisoli sp. nov., isolated from saline-alkaline soil.</title>
        <authorList>
            <person name="Sun J.-Q."/>
        </authorList>
    </citation>
    <scope>NUCLEOTIDE SEQUENCE [LARGE SCALE GENOMIC DNA]</scope>
    <source>
        <strain evidence="1 2">KCTC 42381</strain>
    </source>
</reference>
<sequence>MKKLLKNARQSGISLRNKLRNAVIGASVAMTAVPGLAFATGTDPAAAITAELSGIKDNVGGILVVLASVVGLMLLWAYIKRAK</sequence>
<evidence type="ECO:0000313" key="2">
    <source>
        <dbReference type="Proteomes" id="UP000320431"/>
    </source>
</evidence>